<gene>
    <name evidence="2" type="ORF">DMN91_005684</name>
</gene>
<dbReference type="InterPro" id="IPR049512">
    <property type="entry name" value="DJR-like_dom"/>
</dbReference>
<evidence type="ECO:0000259" key="1">
    <source>
        <dbReference type="Pfam" id="PF21738"/>
    </source>
</evidence>
<name>A0A3L8DLQ5_OOCBI</name>
<proteinExistence type="predicted"/>
<feature type="domain" description="Double jelly roll-like" evidence="1">
    <location>
        <begin position="157"/>
        <end position="203"/>
    </location>
</feature>
<sequence>MTSATDRSSGLIGTGVSGTASAGVELISGDDVAISLCRPIFSFCSVTIADEEASVSSCSNFLFTRDAFTASGSSTECSTNRFNGSTIGLKWLSRARSSSILPVLRLRYSDEIRIPIQQQDLYTLPCESCLYIEGTFSIVGTSAGEGGDLVAHTDQARLVNNCAAFLFDEIRYELNGVEIDRSRNVGITSTFKNYASLTHAHANIL</sequence>
<dbReference type="PANTHER" id="PTHR36159:SF1">
    <property type="entry name" value="RETROVIRUS-RELATED POL POLYPROTEIN FROM TRANSPOSON 412-LIKE PROTEIN"/>
    <property type="match status" value="1"/>
</dbReference>
<evidence type="ECO:0000313" key="3">
    <source>
        <dbReference type="Proteomes" id="UP000279307"/>
    </source>
</evidence>
<dbReference type="AlphaFoldDB" id="A0A3L8DLQ5"/>
<comment type="caution">
    <text evidence="2">The sequence shown here is derived from an EMBL/GenBank/DDBJ whole genome shotgun (WGS) entry which is preliminary data.</text>
</comment>
<reference evidence="2 3" key="1">
    <citation type="journal article" date="2018" name="Genome Res.">
        <title>The genomic architecture and molecular evolution of ant odorant receptors.</title>
        <authorList>
            <person name="McKenzie S.K."/>
            <person name="Kronauer D.J.C."/>
        </authorList>
    </citation>
    <scope>NUCLEOTIDE SEQUENCE [LARGE SCALE GENOMIC DNA]</scope>
    <source>
        <strain evidence="2">Clonal line C1</strain>
    </source>
</reference>
<protein>
    <recommendedName>
        <fullName evidence="1">Double jelly roll-like domain-containing protein</fullName>
    </recommendedName>
</protein>
<dbReference type="PANTHER" id="PTHR36159">
    <property type="entry name" value="PROTEIN CBG23766"/>
    <property type="match status" value="1"/>
</dbReference>
<accession>A0A3L8DLQ5</accession>
<organism evidence="2 3">
    <name type="scientific">Ooceraea biroi</name>
    <name type="common">Clonal raider ant</name>
    <name type="synonym">Cerapachys biroi</name>
    <dbReference type="NCBI Taxonomy" id="2015173"/>
    <lineage>
        <taxon>Eukaryota</taxon>
        <taxon>Metazoa</taxon>
        <taxon>Ecdysozoa</taxon>
        <taxon>Arthropoda</taxon>
        <taxon>Hexapoda</taxon>
        <taxon>Insecta</taxon>
        <taxon>Pterygota</taxon>
        <taxon>Neoptera</taxon>
        <taxon>Endopterygota</taxon>
        <taxon>Hymenoptera</taxon>
        <taxon>Apocrita</taxon>
        <taxon>Aculeata</taxon>
        <taxon>Formicoidea</taxon>
        <taxon>Formicidae</taxon>
        <taxon>Dorylinae</taxon>
        <taxon>Ooceraea</taxon>
    </lineage>
</organism>
<evidence type="ECO:0000313" key="2">
    <source>
        <dbReference type="EMBL" id="RLU21311.1"/>
    </source>
</evidence>
<dbReference type="Pfam" id="PF21738">
    <property type="entry name" value="DJR-like_dom"/>
    <property type="match status" value="1"/>
</dbReference>
<dbReference type="Proteomes" id="UP000279307">
    <property type="component" value="Chromosome 6"/>
</dbReference>
<dbReference type="EMBL" id="QOIP01000006">
    <property type="protein sequence ID" value="RLU21311.1"/>
    <property type="molecule type" value="Genomic_DNA"/>
</dbReference>